<feature type="binding site" evidence="12">
    <location>
        <position position="13"/>
    </location>
    <ligand>
        <name>substrate</name>
    </ligand>
</feature>
<evidence type="ECO:0000256" key="10">
    <source>
        <dbReference type="ARBA" id="ARBA00022985"/>
    </source>
</evidence>
<dbReference type="InterPro" id="IPR023214">
    <property type="entry name" value="HAD_sf"/>
</dbReference>
<evidence type="ECO:0000256" key="9">
    <source>
        <dbReference type="ARBA" id="ARBA00022842"/>
    </source>
</evidence>
<dbReference type="PANTHER" id="PTHR21485">
    <property type="entry name" value="HAD SUPERFAMILY MEMBERS CMAS AND KDSC"/>
    <property type="match status" value="1"/>
</dbReference>
<dbReference type="Gene3D" id="3.40.50.1000">
    <property type="entry name" value="HAD superfamily/HAD-like"/>
    <property type="match status" value="1"/>
</dbReference>
<dbReference type="SFLD" id="SFLDS00003">
    <property type="entry name" value="Haloacid_Dehalogenase"/>
    <property type="match status" value="1"/>
</dbReference>
<evidence type="ECO:0000256" key="1">
    <source>
        <dbReference type="ARBA" id="ARBA00000898"/>
    </source>
</evidence>
<name>E4RXY5_LEAB4</name>
<evidence type="ECO:0000256" key="2">
    <source>
        <dbReference type="ARBA" id="ARBA00001946"/>
    </source>
</evidence>
<evidence type="ECO:0000256" key="7">
    <source>
        <dbReference type="ARBA" id="ARBA00022723"/>
    </source>
</evidence>
<dbReference type="EC" id="3.1.3.45" evidence="5"/>
<evidence type="ECO:0000256" key="4">
    <source>
        <dbReference type="ARBA" id="ARBA00011881"/>
    </source>
</evidence>
<sequence length="165" mass="18172">MVKRIKGFVFDVDGVFTDATLTVTQDDVTRTFNVRDGYAVQMAVKSGYHLAVISGGKQESIVKRMNAIGIQDVYINVGTAEKPKVMQEYLDKVGLKPEEVLFIGDDIPDLLLMKAFPVLACCPADAVSEVKEKVAYITTAPGGKGAVREVIEWVMKAQDKWMKVL</sequence>
<dbReference type="eggNOG" id="COG1778">
    <property type="taxonomic scope" value="Bacteria"/>
</dbReference>
<evidence type="ECO:0000256" key="6">
    <source>
        <dbReference type="ARBA" id="ARBA00020092"/>
    </source>
</evidence>
<keyword evidence="8" id="KW-0378">Hydrolase</keyword>
<evidence type="ECO:0000313" key="14">
    <source>
        <dbReference type="Proteomes" id="UP000007435"/>
    </source>
</evidence>
<reference evidence="13 14" key="2">
    <citation type="journal article" date="2011" name="Stand. Genomic Sci.">
        <title>Complete genome sequence of Leadbetterella byssophila type strain (4M15).</title>
        <authorList>
            <person name="Abt B."/>
            <person name="Teshima H."/>
            <person name="Lucas S."/>
            <person name="Lapidus A."/>
            <person name="Del Rio T.G."/>
            <person name="Nolan M."/>
            <person name="Tice H."/>
            <person name="Cheng J.F."/>
            <person name="Pitluck S."/>
            <person name="Liolios K."/>
            <person name="Pagani I."/>
            <person name="Ivanova N."/>
            <person name="Mavromatis K."/>
            <person name="Pati A."/>
            <person name="Tapia R."/>
            <person name="Han C."/>
            <person name="Goodwin L."/>
            <person name="Chen A."/>
            <person name="Palaniappan K."/>
            <person name="Land M."/>
            <person name="Hauser L."/>
            <person name="Chang Y.J."/>
            <person name="Jeffries C.D."/>
            <person name="Rohde M."/>
            <person name="Goker M."/>
            <person name="Tindall B.J."/>
            <person name="Detter J.C."/>
            <person name="Woyke T."/>
            <person name="Bristow J."/>
            <person name="Eisen J.A."/>
            <person name="Markowitz V."/>
            <person name="Hugenholtz P."/>
            <person name="Klenk H.P."/>
            <person name="Kyrpides N.C."/>
        </authorList>
    </citation>
    <scope>NUCLEOTIDE SEQUENCE [LARGE SCALE GENOMIC DNA]</scope>
    <source>
        <strain evidence="14">DSM 17132 / JCM 16389 / KACC 11308 / NBRC 106382 / 4M15</strain>
    </source>
</reference>
<dbReference type="HOGENOM" id="CLU_106694_1_0_10"/>
<dbReference type="Pfam" id="PF00702">
    <property type="entry name" value="Hydrolase"/>
    <property type="match status" value="1"/>
</dbReference>
<evidence type="ECO:0000256" key="11">
    <source>
        <dbReference type="ARBA" id="ARBA00031051"/>
    </source>
</evidence>
<comment type="subunit">
    <text evidence="4">Homotetramer.</text>
</comment>
<keyword evidence="14" id="KW-1185">Reference proteome</keyword>
<dbReference type="InterPro" id="IPR050793">
    <property type="entry name" value="CMP-NeuNAc_synthase"/>
</dbReference>
<dbReference type="SFLD" id="SFLDG01138">
    <property type="entry name" value="C1.6.2:_Deoxy-d-mannose-octulo"/>
    <property type="match status" value="1"/>
</dbReference>
<keyword evidence="10" id="KW-0448">Lipopolysaccharide biosynthesis</keyword>
<feature type="binding site" evidence="12">
    <location>
        <position position="105"/>
    </location>
    <ligand>
        <name>Mg(2+)</name>
        <dbReference type="ChEBI" id="CHEBI:18420"/>
    </ligand>
</feature>
<dbReference type="GO" id="GO:0008781">
    <property type="term" value="F:N-acylneuraminate cytidylyltransferase activity"/>
    <property type="evidence" value="ECO:0007669"/>
    <property type="project" value="TreeGrafter"/>
</dbReference>
<evidence type="ECO:0000256" key="12">
    <source>
        <dbReference type="PIRSR" id="PIRSR006118-2"/>
    </source>
</evidence>
<dbReference type="EMBL" id="CP002305">
    <property type="protein sequence ID" value="ADQ19082.1"/>
    <property type="molecule type" value="Genomic_DNA"/>
</dbReference>
<protein>
    <recommendedName>
        <fullName evidence="6">3-deoxy-D-manno-octulosonate 8-phosphate phosphatase KdsC</fullName>
        <ecNumber evidence="5">3.1.3.45</ecNumber>
    </recommendedName>
    <alternativeName>
        <fullName evidence="11">KDO 8-P phosphatase</fullName>
    </alternativeName>
</protein>
<dbReference type="GO" id="GO:0019143">
    <property type="term" value="F:3-deoxy-manno-octulosonate-8-phosphatase activity"/>
    <property type="evidence" value="ECO:0007669"/>
    <property type="project" value="UniProtKB-EC"/>
</dbReference>
<feature type="binding site" evidence="12">
    <location>
        <position position="11"/>
    </location>
    <ligand>
        <name>Mg(2+)</name>
        <dbReference type="ChEBI" id="CHEBI:18420"/>
    </ligand>
</feature>
<reference key="1">
    <citation type="submission" date="2010-11" db="EMBL/GenBank/DDBJ databases">
        <title>The complete genome of Leadbetterella byssophila DSM 17132.</title>
        <authorList>
            <consortium name="US DOE Joint Genome Institute (JGI-PGF)"/>
            <person name="Lucas S."/>
            <person name="Copeland A."/>
            <person name="Lapidus A."/>
            <person name="Glavina del Rio T."/>
            <person name="Dalin E."/>
            <person name="Tice H."/>
            <person name="Bruce D."/>
            <person name="Goodwin L."/>
            <person name="Pitluck S."/>
            <person name="Kyrpides N."/>
            <person name="Mavromatis K."/>
            <person name="Ivanova N."/>
            <person name="Teshima H."/>
            <person name="Brettin T."/>
            <person name="Detter J.C."/>
            <person name="Han C."/>
            <person name="Tapia R."/>
            <person name="Land M."/>
            <person name="Hauser L."/>
            <person name="Markowitz V."/>
            <person name="Cheng J.-F."/>
            <person name="Hugenholtz P."/>
            <person name="Woyke T."/>
            <person name="Wu D."/>
            <person name="Tindall B."/>
            <person name="Pomrenke H.G."/>
            <person name="Brambilla E."/>
            <person name="Klenk H.-P."/>
            <person name="Eisen J.A."/>
        </authorList>
    </citation>
    <scope>NUCLEOTIDE SEQUENCE [LARGE SCALE GENOMIC DNA]</scope>
    <source>
        <strain>DSM 17132</strain>
    </source>
</reference>
<accession>E4RXY5</accession>
<dbReference type="Proteomes" id="UP000007435">
    <property type="component" value="Chromosome"/>
</dbReference>
<keyword evidence="7 12" id="KW-0479">Metal-binding</keyword>
<dbReference type="InterPro" id="IPR036412">
    <property type="entry name" value="HAD-like_sf"/>
</dbReference>
<evidence type="ECO:0000256" key="8">
    <source>
        <dbReference type="ARBA" id="ARBA00022801"/>
    </source>
</evidence>
<dbReference type="STRING" id="649349.Lbys_3433"/>
<dbReference type="PANTHER" id="PTHR21485:SF6">
    <property type="entry name" value="N-ACYLNEURAMINATE CYTIDYLYLTRANSFERASE-RELATED"/>
    <property type="match status" value="1"/>
</dbReference>
<comment type="similarity">
    <text evidence="3">Belongs to the KdsC family.</text>
</comment>
<dbReference type="PIRSF" id="PIRSF006118">
    <property type="entry name" value="KDO8-P_Ptase"/>
    <property type="match status" value="1"/>
</dbReference>
<dbReference type="OrthoDB" id="9805604at2"/>
<dbReference type="SUPFAM" id="SSF56784">
    <property type="entry name" value="HAD-like"/>
    <property type="match status" value="1"/>
</dbReference>
<comment type="cofactor">
    <cofactor evidence="2 12">
        <name>Mg(2+)</name>
        <dbReference type="ChEBI" id="CHEBI:18420"/>
    </cofactor>
</comment>
<evidence type="ECO:0000256" key="5">
    <source>
        <dbReference type="ARBA" id="ARBA00013066"/>
    </source>
</evidence>
<dbReference type="GO" id="GO:0009103">
    <property type="term" value="P:lipopolysaccharide biosynthetic process"/>
    <property type="evidence" value="ECO:0007669"/>
    <property type="project" value="UniProtKB-KW"/>
</dbReference>
<dbReference type="RefSeq" id="WP_013410106.1">
    <property type="nucleotide sequence ID" value="NC_014655.1"/>
</dbReference>
<evidence type="ECO:0000256" key="3">
    <source>
        <dbReference type="ARBA" id="ARBA00005893"/>
    </source>
</evidence>
<evidence type="ECO:0000313" key="13">
    <source>
        <dbReference type="EMBL" id="ADQ19082.1"/>
    </source>
</evidence>
<proteinExistence type="inferred from homology"/>
<comment type="catalytic activity">
    <reaction evidence="1">
        <text>3-deoxy-alpha-D-manno-2-octulosonate-8-phosphate + H2O = 3-deoxy-alpha-D-manno-oct-2-ulosonate + phosphate</text>
        <dbReference type="Rhea" id="RHEA:11500"/>
        <dbReference type="ChEBI" id="CHEBI:15377"/>
        <dbReference type="ChEBI" id="CHEBI:43474"/>
        <dbReference type="ChEBI" id="CHEBI:85985"/>
        <dbReference type="ChEBI" id="CHEBI:85986"/>
        <dbReference type="EC" id="3.1.3.45"/>
    </reaction>
</comment>
<dbReference type="GO" id="GO:0046872">
    <property type="term" value="F:metal ion binding"/>
    <property type="evidence" value="ECO:0007669"/>
    <property type="project" value="UniProtKB-KW"/>
</dbReference>
<dbReference type="AlphaFoldDB" id="E4RXY5"/>
<dbReference type="KEGG" id="lby:Lbys_3433"/>
<keyword evidence="9 12" id="KW-0460">Magnesium</keyword>
<dbReference type="NCBIfam" id="TIGR01670">
    <property type="entry name" value="KdsC-phosphatas"/>
    <property type="match status" value="1"/>
</dbReference>
<dbReference type="InterPro" id="IPR010023">
    <property type="entry name" value="KdsC_fam"/>
</dbReference>
<dbReference type="SFLD" id="SFLDG01136">
    <property type="entry name" value="C1.6:_Phosphoserine_Phosphatas"/>
    <property type="match status" value="1"/>
</dbReference>
<organism evidence="13 14">
    <name type="scientific">Leadbetterella byssophila (strain DSM 17132 / JCM 16389 / KACC 11308 / NBRC 106382 / 4M15)</name>
    <dbReference type="NCBI Taxonomy" id="649349"/>
    <lineage>
        <taxon>Bacteria</taxon>
        <taxon>Pseudomonadati</taxon>
        <taxon>Bacteroidota</taxon>
        <taxon>Cytophagia</taxon>
        <taxon>Cytophagales</taxon>
        <taxon>Leadbetterellaceae</taxon>
        <taxon>Leadbetterella</taxon>
    </lineage>
</organism>
<gene>
    <name evidence="13" type="ordered locus">Lbys_3433</name>
</gene>